<dbReference type="InterPro" id="IPR011545">
    <property type="entry name" value="DEAD/DEAH_box_helicase_dom"/>
</dbReference>
<dbReference type="GO" id="GO:0016787">
    <property type="term" value="F:hydrolase activity"/>
    <property type="evidence" value="ECO:0007669"/>
    <property type="project" value="UniProtKB-KW"/>
</dbReference>
<gene>
    <name evidence="12" type="ORF">QLX08_004274</name>
</gene>
<dbReference type="Gene3D" id="3.40.50.300">
    <property type="entry name" value="P-loop containing nucleotide triphosphate hydrolases"/>
    <property type="match status" value="2"/>
</dbReference>
<evidence type="ECO:0000256" key="4">
    <source>
        <dbReference type="ARBA" id="ARBA00022801"/>
    </source>
</evidence>
<comment type="catalytic activity">
    <reaction evidence="7">
        <text>ATP + H2O = ADP + phosphate + H(+)</text>
        <dbReference type="Rhea" id="RHEA:13065"/>
        <dbReference type="ChEBI" id="CHEBI:15377"/>
        <dbReference type="ChEBI" id="CHEBI:15378"/>
        <dbReference type="ChEBI" id="CHEBI:30616"/>
        <dbReference type="ChEBI" id="CHEBI:43474"/>
        <dbReference type="ChEBI" id="CHEBI:456216"/>
        <dbReference type="EC" id="3.6.4.13"/>
    </reaction>
</comment>
<sequence length="989" mass="114448">MLPPTATIIKVTNVLTPYVIRIYEVKQYNERLNSINKKLFKKEKTLGSTEECIEPKIGDTVIVRNKLDMMTDCPGWLCRGYISNIETQKNAYNIFLPDYGISVILQREDFIVCSSDVILEEYLSFTVGLYNVLPVNVKHDSCVYNETLTILKDWSTSAVEYTKELISASDIIYFDYLASDQYERYYGEFYLSIKNTMIRLSEALVLNHHAIYLNDELLQFIKNPMNNEKLDKEVINDETIFYLNVSKVLDSINEGKEQEESLARNMQFKKDNHLHHEVERAKEKVLIYGVDKYECLSSTLDAQFPAKIHKAWKSLIHSSEPRKIQSYLWPAIKKGLDIIAVGTAKCGKTVGYVFALCGLLATTSNLPQGINPSALVLCSSSSEVLEVNFLCKEFLQNYNMIKSVAAINGKPERSLVAEMFNGCQILISTPRFLTRFMNKNKKLMNFKNLRYLILDGGDIILDKYFDSVGQLFKRHDVICNRESKNKTLQIIITATHWTSHLKRIASILIENPCICIASFIEAAIFKSVHLQLHIINSKDKRKKLLDLLGNEYSTLRTIVICTNNDEAKELAAFLEKYKKTLLIHGDMNFVHLQRFKRYRNICINGSYPILVCTDNVLSDIGVTNITWLIHYSIPMHSKTLFNFRFSTLLENLEMKNNNCKVTIIMDENNDIQFLHIVKIMQRMNVDVPENVLENVKFVTAALEKKKKNYPICDNIKSWGFCNNQISCAFRHKIILEVDAPLTNIRINDKVKFRVVSIHDVTHVSARIISYFKFDTLEEIEFSNTEYLRNNTKIQEFYRCAENRKRCKMLDVGCICGLEEPVDTFKRVQILHIERENKTENPKYVNVKCIDNGIILNKVEVYRLLYMPEELIKYPIQVMEVFLTGIAPHDNEYVWNNCAIDAVYQWFKENVDDKSYVIGTVNLHLGNTMWVNTLNVGTKLIGYKDLIGSNLRTELLLKDYVIENDEHLNQMYQLCRDAGFLKVNEYDLNL</sequence>
<evidence type="ECO:0000259" key="9">
    <source>
        <dbReference type="PROSITE" id="PS50103"/>
    </source>
</evidence>
<keyword evidence="3" id="KW-0547">Nucleotide-binding</keyword>
<keyword evidence="2" id="KW-0677">Repeat</keyword>
<dbReference type="CDD" id="cd20435">
    <property type="entry name" value="Tudor_TDRD12_rpt2"/>
    <property type="match status" value="1"/>
</dbReference>
<keyword evidence="6" id="KW-0067">ATP-binding</keyword>
<keyword evidence="13" id="KW-1185">Reference proteome</keyword>
<dbReference type="GO" id="GO:0005524">
    <property type="term" value="F:ATP binding"/>
    <property type="evidence" value="ECO:0007669"/>
    <property type="project" value="UniProtKB-KW"/>
</dbReference>
<keyword evidence="5" id="KW-0347">Helicase</keyword>
<dbReference type="PANTHER" id="PTHR22655:SF2">
    <property type="entry name" value="ATP-DEPENDENT RNA HELICASE TDRD12-RELATED"/>
    <property type="match status" value="1"/>
</dbReference>
<proteinExistence type="predicted"/>
<dbReference type="PROSITE" id="PS50103">
    <property type="entry name" value="ZF_C3H1"/>
    <property type="match status" value="1"/>
</dbReference>
<evidence type="ECO:0000256" key="3">
    <source>
        <dbReference type="ARBA" id="ARBA00022741"/>
    </source>
</evidence>
<evidence type="ECO:0000259" key="11">
    <source>
        <dbReference type="PROSITE" id="PS51194"/>
    </source>
</evidence>
<dbReference type="GO" id="GO:0003676">
    <property type="term" value="F:nucleic acid binding"/>
    <property type="evidence" value="ECO:0007669"/>
    <property type="project" value="InterPro"/>
</dbReference>
<evidence type="ECO:0000313" key="12">
    <source>
        <dbReference type="EMBL" id="KAK9304276.1"/>
    </source>
</evidence>
<dbReference type="PANTHER" id="PTHR22655">
    <property type="entry name" value="ATP-DEPENDENT RNA HELICASE TDRD12-RELATED"/>
    <property type="match status" value="1"/>
</dbReference>
<feature type="zinc finger region" description="C3H1-type" evidence="8">
    <location>
        <begin position="706"/>
        <end position="734"/>
    </location>
</feature>
<feature type="domain" description="C3H1-type" evidence="9">
    <location>
        <begin position="706"/>
        <end position="734"/>
    </location>
</feature>
<dbReference type="AlphaFoldDB" id="A0AAW1A3D4"/>
<keyword evidence="8" id="KW-0862">Zinc</keyword>
<dbReference type="GO" id="GO:0003724">
    <property type="term" value="F:RNA helicase activity"/>
    <property type="evidence" value="ECO:0007669"/>
    <property type="project" value="UniProtKB-EC"/>
</dbReference>
<keyword evidence="4" id="KW-0378">Hydrolase</keyword>
<reference evidence="12 13" key="1">
    <citation type="submission" date="2024-05" db="EMBL/GenBank/DDBJ databases">
        <title>The nuclear and mitochondrial genome assemblies of Tetragonisca angustula (Apidae: Meliponini), a tiny yet remarkable pollinator in the Neotropics.</title>
        <authorList>
            <person name="Ferrari R."/>
            <person name="Ricardo P.C."/>
            <person name="Dias F.C."/>
            <person name="Araujo N.S."/>
            <person name="Soares D.O."/>
            <person name="Zhou Q.-S."/>
            <person name="Zhu C.-D."/>
            <person name="Coutinho L."/>
            <person name="Airas M.C."/>
            <person name="Batista T.M."/>
        </authorList>
    </citation>
    <scope>NUCLEOTIDE SEQUENCE [LARGE SCALE GENOMIC DNA]</scope>
    <source>
        <strain evidence="12">ASF017062</strain>
        <tissue evidence="12">Abdomen</tissue>
    </source>
</reference>
<evidence type="ECO:0000256" key="7">
    <source>
        <dbReference type="ARBA" id="ARBA00047984"/>
    </source>
</evidence>
<evidence type="ECO:0000259" key="10">
    <source>
        <dbReference type="PROSITE" id="PS51192"/>
    </source>
</evidence>
<organism evidence="12 13">
    <name type="scientific">Tetragonisca angustula</name>
    <dbReference type="NCBI Taxonomy" id="166442"/>
    <lineage>
        <taxon>Eukaryota</taxon>
        <taxon>Metazoa</taxon>
        <taxon>Ecdysozoa</taxon>
        <taxon>Arthropoda</taxon>
        <taxon>Hexapoda</taxon>
        <taxon>Insecta</taxon>
        <taxon>Pterygota</taxon>
        <taxon>Neoptera</taxon>
        <taxon>Endopterygota</taxon>
        <taxon>Hymenoptera</taxon>
        <taxon>Apocrita</taxon>
        <taxon>Aculeata</taxon>
        <taxon>Apoidea</taxon>
        <taxon>Anthophila</taxon>
        <taxon>Apidae</taxon>
        <taxon>Tetragonisca</taxon>
    </lineage>
</organism>
<protein>
    <recommendedName>
        <fullName evidence="1">RNA helicase</fullName>
        <ecNumber evidence="1">3.6.4.13</ecNumber>
    </recommendedName>
</protein>
<dbReference type="PROSITE" id="PS51192">
    <property type="entry name" value="HELICASE_ATP_BIND_1"/>
    <property type="match status" value="1"/>
</dbReference>
<dbReference type="SUPFAM" id="SSF52540">
    <property type="entry name" value="P-loop containing nucleoside triphosphate hydrolases"/>
    <property type="match status" value="2"/>
</dbReference>
<evidence type="ECO:0000256" key="5">
    <source>
        <dbReference type="ARBA" id="ARBA00022806"/>
    </source>
</evidence>
<evidence type="ECO:0000313" key="13">
    <source>
        <dbReference type="Proteomes" id="UP001432146"/>
    </source>
</evidence>
<evidence type="ECO:0000256" key="6">
    <source>
        <dbReference type="ARBA" id="ARBA00022840"/>
    </source>
</evidence>
<dbReference type="SMART" id="SM00487">
    <property type="entry name" value="DEXDc"/>
    <property type="match status" value="1"/>
</dbReference>
<feature type="domain" description="Helicase C-terminal" evidence="11">
    <location>
        <begin position="540"/>
        <end position="699"/>
    </location>
</feature>
<keyword evidence="8" id="KW-0863">Zinc-finger</keyword>
<dbReference type="GO" id="GO:0008270">
    <property type="term" value="F:zinc ion binding"/>
    <property type="evidence" value="ECO:0007669"/>
    <property type="project" value="UniProtKB-KW"/>
</dbReference>
<dbReference type="EMBL" id="JAWNGG020000064">
    <property type="protein sequence ID" value="KAK9304276.1"/>
    <property type="molecule type" value="Genomic_DNA"/>
</dbReference>
<dbReference type="Proteomes" id="UP001432146">
    <property type="component" value="Unassembled WGS sequence"/>
</dbReference>
<keyword evidence="8" id="KW-0479">Metal-binding</keyword>
<accession>A0AAW1A3D4</accession>
<dbReference type="SUPFAM" id="SSF63748">
    <property type="entry name" value="Tudor/PWWP/MBT"/>
    <property type="match status" value="1"/>
</dbReference>
<name>A0AAW1A3D4_9HYME</name>
<dbReference type="InterPro" id="IPR000571">
    <property type="entry name" value="Znf_CCCH"/>
</dbReference>
<evidence type="ECO:0000256" key="8">
    <source>
        <dbReference type="PROSITE-ProRule" id="PRU00723"/>
    </source>
</evidence>
<evidence type="ECO:0000256" key="1">
    <source>
        <dbReference type="ARBA" id="ARBA00012552"/>
    </source>
</evidence>
<dbReference type="Pfam" id="PF00270">
    <property type="entry name" value="DEAD"/>
    <property type="match status" value="1"/>
</dbReference>
<evidence type="ECO:0000256" key="2">
    <source>
        <dbReference type="ARBA" id="ARBA00022737"/>
    </source>
</evidence>
<comment type="caution">
    <text evidence="12">The sequence shown here is derived from an EMBL/GenBank/DDBJ whole genome shotgun (WGS) entry which is preliminary data.</text>
</comment>
<dbReference type="EC" id="3.6.4.13" evidence="1"/>
<dbReference type="Gene3D" id="2.30.30.140">
    <property type="match status" value="1"/>
</dbReference>
<dbReference type="InterPro" id="IPR001650">
    <property type="entry name" value="Helicase_C-like"/>
</dbReference>
<dbReference type="GO" id="GO:0042078">
    <property type="term" value="P:germ-line stem cell division"/>
    <property type="evidence" value="ECO:0007669"/>
    <property type="project" value="TreeGrafter"/>
</dbReference>
<dbReference type="PROSITE" id="PS51194">
    <property type="entry name" value="HELICASE_CTER"/>
    <property type="match status" value="1"/>
</dbReference>
<dbReference type="InterPro" id="IPR027417">
    <property type="entry name" value="P-loop_NTPase"/>
</dbReference>
<dbReference type="InterPro" id="IPR014001">
    <property type="entry name" value="Helicase_ATP-bd"/>
</dbReference>
<feature type="domain" description="Helicase ATP-binding" evidence="10">
    <location>
        <begin position="329"/>
        <end position="514"/>
    </location>
</feature>